<sequence length="89" mass="9604">MMPLPLVAYRGWSPMPQEIAALHDHLANRRLSLRAGGVPVGAIVIGGMTASDHPCRGPNRERPLLKGACLQEATLAYLFVGIFVRSKNA</sequence>
<comment type="caution">
    <text evidence="1">The sequence shown here is derived from an EMBL/GenBank/DDBJ whole genome shotgun (WGS) entry which is preliminary data.</text>
</comment>
<protein>
    <submittedName>
        <fullName evidence="1">Uncharacterized protein</fullName>
    </submittedName>
</protein>
<evidence type="ECO:0000313" key="2">
    <source>
        <dbReference type="Proteomes" id="UP000287651"/>
    </source>
</evidence>
<reference evidence="1 2" key="1">
    <citation type="journal article" date="2014" name="Agronomy (Basel)">
        <title>A Draft Genome Sequence for Ensete ventricosum, the Drought-Tolerant Tree Against Hunger.</title>
        <authorList>
            <person name="Harrison J."/>
            <person name="Moore K.A."/>
            <person name="Paszkiewicz K."/>
            <person name="Jones T."/>
            <person name="Grant M."/>
            <person name="Ambacheew D."/>
            <person name="Muzemil S."/>
            <person name="Studholme D.J."/>
        </authorList>
    </citation>
    <scope>NUCLEOTIDE SEQUENCE [LARGE SCALE GENOMIC DNA]</scope>
</reference>
<proteinExistence type="predicted"/>
<dbReference type="EMBL" id="AMZH03002904">
    <property type="protein sequence ID" value="RRT74011.1"/>
    <property type="molecule type" value="Genomic_DNA"/>
</dbReference>
<name>A0A427ACZ1_ENSVE</name>
<dbReference type="Proteomes" id="UP000287651">
    <property type="component" value="Unassembled WGS sequence"/>
</dbReference>
<evidence type="ECO:0000313" key="1">
    <source>
        <dbReference type="EMBL" id="RRT74011.1"/>
    </source>
</evidence>
<organism evidence="1 2">
    <name type="scientific">Ensete ventricosum</name>
    <name type="common">Abyssinian banana</name>
    <name type="synonym">Musa ensete</name>
    <dbReference type="NCBI Taxonomy" id="4639"/>
    <lineage>
        <taxon>Eukaryota</taxon>
        <taxon>Viridiplantae</taxon>
        <taxon>Streptophyta</taxon>
        <taxon>Embryophyta</taxon>
        <taxon>Tracheophyta</taxon>
        <taxon>Spermatophyta</taxon>
        <taxon>Magnoliopsida</taxon>
        <taxon>Liliopsida</taxon>
        <taxon>Zingiberales</taxon>
        <taxon>Musaceae</taxon>
        <taxon>Ensete</taxon>
    </lineage>
</organism>
<dbReference type="AlphaFoldDB" id="A0A427ACZ1"/>
<accession>A0A427ACZ1</accession>
<gene>
    <name evidence="1" type="ORF">B296_00019326</name>
</gene>